<accession>A0AAD9IUV7</accession>
<dbReference type="InterPro" id="IPR011009">
    <property type="entry name" value="Kinase-like_dom_sf"/>
</dbReference>
<evidence type="ECO:0000256" key="5">
    <source>
        <dbReference type="ARBA" id="ARBA00022741"/>
    </source>
</evidence>
<dbReference type="AlphaFoldDB" id="A0AAD9IUV7"/>
<dbReference type="EMBL" id="JAODUP010001120">
    <property type="protein sequence ID" value="KAK2141329.1"/>
    <property type="molecule type" value="Genomic_DNA"/>
</dbReference>
<feature type="compositionally biased region" description="Basic and acidic residues" evidence="11">
    <location>
        <begin position="289"/>
        <end position="305"/>
    </location>
</feature>
<evidence type="ECO:0000256" key="2">
    <source>
        <dbReference type="ARBA" id="ARBA00012513"/>
    </source>
</evidence>
<keyword evidence="3" id="KW-0723">Serine/threonine-protein kinase</keyword>
<evidence type="ECO:0000313" key="14">
    <source>
        <dbReference type="EMBL" id="KAK2141329.1"/>
    </source>
</evidence>
<dbReference type="PROSITE" id="PS50309">
    <property type="entry name" value="DC"/>
    <property type="match status" value="1"/>
</dbReference>
<feature type="compositionally biased region" description="Basic and acidic residues" evidence="11">
    <location>
        <begin position="233"/>
        <end position="255"/>
    </location>
</feature>
<dbReference type="FunFam" id="3.30.200.20:FF:000003">
    <property type="entry name" value="Non-specific serine/threonine protein kinase"/>
    <property type="match status" value="1"/>
</dbReference>
<dbReference type="InterPro" id="IPR017441">
    <property type="entry name" value="Protein_kinase_ATP_BS"/>
</dbReference>
<dbReference type="EC" id="2.7.11.1" evidence="2"/>
<evidence type="ECO:0000256" key="3">
    <source>
        <dbReference type="ARBA" id="ARBA00022527"/>
    </source>
</evidence>
<comment type="catalytic activity">
    <reaction evidence="9">
        <text>L-seryl-[protein] + ATP = O-phospho-L-seryl-[protein] + ADP + H(+)</text>
        <dbReference type="Rhea" id="RHEA:17989"/>
        <dbReference type="Rhea" id="RHEA-COMP:9863"/>
        <dbReference type="Rhea" id="RHEA-COMP:11604"/>
        <dbReference type="ChEBI" id="CHEBI:15378"/>
        <dbReference type="ChEBI" id="CHEBI:29999"/>
        <dbReference type="ChEBI" id="CHEBI:30616"/>
        <dbReference type="ChEBI" id="CHEBI:83421"/>
        <dbReference type="ChEBI" id="CHEBI:456216"/>
        <dbReference type="EC" id="2.7.11.1"/>
    </reaction>
</comment>
<dbReference type="PANTHER" id="PTHR24347">
    <property type="entry name" value="SERINE/THREONINE-PROTEIN KINASE"/>
    <property type="match status" value="1"/>
</dbReference>
<gene>
    <name evidence="14" type="ORF">LSH36_1120g01059</name>
</gene>
<dbReference type="CDD" id="cd14095">
    <property type="entry name" value="STKc_DCKL"/>
    <property type="match status" value="1"/>
</dbReference>
<protein>
    <recommendedName>
        <fullName evidence="2">non-specific serine/threonine protein kinase</fullName>
        <ecNumber evidence="2">2.7.11.1</ecNumber>
    </recommendedName>
</protein>
<dbReference type="PROSITE" id="PS00108">
    <property type="entry name" value="PROTEIN_KINASE_ST"/>
    <property type="match status" value="1"/>
</dbReference>
<dbReference type="Gene3D" id="3.10.20.230">
    <property type="entry name" value="Doublecortin domain"/>
    <property type="match status" value="1"/>
</dbReference>
<comment type="catalytic activity">
    <reaction evidence="8">
        <text>L-threonyl-[protein] + ATP = O-phospho-L-threonyl-[protein] + ADP + H(+)</text>
        <dbReference type="Rhea" id="RHEA:46608"/>
        <dbReference type="Rhea" id="RHEA-COMP:11060"/>
        <dbReference type="Rhea" id="RHEA-COMP:11605"/>
        <dbReference type="ChEBI" id="CHEBI:15378"/>
        <dbReference type="ChEBI" id="CHEBI:30013"/>
        <dbReference type="ChEBI" id="CHEBI:30616"/>
        <dbReference type="ChEBI" id="CHEBI:61977"/>
        <dbReference type="ChEBI" id="CHEBI:456216"/>
        <dbReference type="EC" id="2.7.11.1"/>
    </reaction>
</comment>
<dbReference type="InterPro" id="IPR008271">
    <property type="entry name" value="Ser/Thr_kinase_AS"/>
</dbReference>
<keyword evidence="5 10" id="KW-0547">Nucleotide-binding</keyword>
<dbReference type="CDD" id="cd16111">
    <property type="entry name" value="DCX_DCLK3"/>
    <property type="match status" value="1"/>
</dbReference>
<feature type="domain" description="Protein kinase" evidence="12">
    <location>
        <begin position="482"/>
        <end position="739"/>
    </location>
</feature>
<organism evidence="14 15">
    <name type="scientific">Paralvinella palmiformis</name>
    <dbReference type="NCBI Taxonomy" id="53620"/>
    <lineage>
        <taxon>Eukaryota</taxon>
        <taxon>Metazoa</taxon>
        <taxon>Spiralia</taxon>
        <taxon>Lophotrochozoa</taxon>
        <taxon>Annelida</taxon>
        <taxon>Polychaeta</taxon>
        <taxon>Sedentaria</taxon>
        <taxon>Canalipalpata</taxon>
        <taxon>Terebellida</taxon>
        <taxon>Terebelliformia</taxon>
        <taxon>Alvinellidae</taxon>
        <taxon>Paralvinella</taxon>
    </lineage>
</organism>
<evidence type="ECO:0000256" key="1">
    <source>
        <dbReference type="ARBA" id="ARBA00005354"/>
    </source>
</evidence>
<evidence type="ECO:0000256" key="6">
    <source>
        <dbReference type="ARBA" id="ARBA00022777"/>
    </source>
</evidence>
<dbReference type="FunFam" id="1.10.510.10:FF:000066">
    <property type="entry name" value="Serine/threonine-protein kinase DCLK1 isoform 2"/>
    <property type="match status" value="1"/>
</dbReference>
<feature type="compositionally biased region" description="Basic and acidic residues" evidence="11">
    <location>
        <begin position="180"/>
        <end position="193"/>
    </location>
</feature>
<feature type="compositionally biased region" description="Basic and acidic residues" evidence="11">
    <location>
        <begin position="262"/>
        <end position="276"/>
    </location>
</feature>
<evidence type="ECO:0000256" key="8">
    <source>
        <dbReference type="ARBA" id="ARBA00047899"/>
    </source>
</evidence>
<dbReference type="GO" id="GO:0004674">
    <property type="term" value="F:protein serine/threonine kinase activity"/>
    <property type="evidence" value="ECO:0007669"/>
    <property type="project" value="UniProtKB-KW"/>
</dbReference>
<dbReference type="PROSITE" id="PS50011">
    <property type="entry name" value="PROTEIN_KINASE_DOM"/>
    <property type="match status" value="1"/>
</dbReference>
<sequence length="781" mass="90913">MDYTSWIMYSRAYNGFHPGRTLRHSFPFRKQYGTFGNRAGIGSYWNGPTYNVDTTLNKPKVITVIRNGPERPRANVNILLNRRSVQSFEQLMRDIAEAFGPKWRNNKVRKLFNIKGREVQGISDFFRDDEVFIGVGNDSLTTGDVQEILDDLYPESPYAKNLLKEWEKTKKRYQNLYHNKTKEDEPKQDDSKIDSGLGSDADNGEDVIYRGRGHDVYKFGKKKQKQQQPQQQHEADQQFKVDQDQLRMSEDERERARKRMQKRLDTERRIMEEERRKKGLVPLKAGQESVRKRESPERKPPDSGRDPSPNELPKIRRKKNRLTRRDSDEPKVIIVIKGEDAIDSSRSPSRKIESHNEDGQNMVQKPNEEKRDSEQKDKRKLLVDDVNVENSRRKQKADDDQKKSIQKENIADEQKKRKTKKKVADVDNKQLGKENETLDTDKDNDIKDPLKDKKKRTKAKTIIYKNKIERQISDISHVMVKYIPGKTLGDGNFAVVKQCKLVNTNVEYAMKIVDKAKLKGKEHMIENEIEIMKLCNHPNIARLVEEYETEKEIYLIMELVKGGDLFDAITQSVKFSEDHSSHMVSDLAQALFYLHSRGIVHRDLKPENLLVQRNKDSSITLKLADFGLAMEVRESIYTVCGTPTYVAPEILAETGYGLEVDMWAIGVITYILLCGFPPFRSPDRKQTELFEFIKAGEYEFLSPYWDNISRSAKDLIKHLLVVDKRKRYTAIDVICHPWIITFAGTLGIEDMETYRKNLRVDLETQAKLNHDNYMREHHKQG</sequence>
<feature type="compositionally biased region" description="Basic and acidic residues" evidence="11">
    <location>
        <begin position="390"/>
        <end position="415"/>
    </location>
</feature>
<feature type="compositionally biased region" description="Basic and acidic residues" evidence="11">
    <location>
        <begin position="366"/>
        <end position="383"/>
    </location>
</feature>
<dbReference type="SUPFAM" id="SSF89837">
    <property type="entry name" value="Doublecortin (DC)"/>
    <property type="match status" value="1"/>
</dbReference>
<keyword evidence="6" id="KW-0418">Kinase</keyword>
<evidence type="ECO:0000256" key="7">
    <source>
        <dbReference type="ARBA" id="ARBA00022840"/>
    </source>
</evidence>
<keyword evidence="15" id="KW-1185">Reference proteome</keyword>
<dbReference type="Gene3D" id="1.10.510.10">
    <property type="entry name" value="Transferase(Phosphotransferase) domain 1"/>
    <property type="match status" value="1"/>
</dbReference>
<dbReference type="Pfam" id="PF03607">
    <property type="entry name" value="DCX"/>
    <property type="match status" value="1"/>
</dbReference>
<evidence type="ECO:0000256" key="4">
    <source>
        <dbReference type="ARBA" id="ARBA00022679"/>
    </source>
</evidence>
<dbReference type="InterPro" id="IPR000719">
    <property type="entry name" value="Prot_kinase_dom"/>
</dbReference>
<dbReference type="SUPFAM" id="SSF56112">
    <property type="entry name" value="Protein kinase-like (PK-like)"/>
    <property type="match status" value="1"/>
</dbReference>
<reference evidence="14" key="1">
    <citation type="journal article" date="2023" name="Mol. Biol. Evol.">
        <title>Third-Generation Sequencing Reveals the Adaptive Role of the Epigenome in Three Deep-Sea Polychaetes.</title>
        <authorList>
            <person name="Perez M."/>
            <person name="Aroh O."/>
            <person name="Sun Y."/>
            <person name="Lan Y."/>
            <person name="Juniper S.K."/>
            <person name="Young C.R."/>
            <person name="Angers B."/>
            <person name="Qian P.Y."/>
        </authorList>
    </citation>
    <scope>NUCLEOTIDE SEQUENCE</scope>
    <source>
        <strain evidence="14">P08H-3</strain>
    </source>
</reference>
<feature type="binding site" evidence="10">
    <location>
        <position position="511"/>
    </location>
    <ligand>
        <name>ATP</name>
        <dbReference type="ChEBI" id="CHEBI:30616"/>
    </ligand>
</feature>
<dbReference type="Gene3D" id="3.30.200.20">
    <property type="entry name" value="Phosphorylase Kinase, domain 1"/>
    <property type="match status" value="1"/>
</dbReference>
<dbReference type="SMART" id="SM00537">
    <property type="entry name" value="DCX"/>
    <property type="match status" value="1"/>
</dbReference>
<proteinExistence type="inferred from homology"/>
<feature type="region of interest" description="Disordered" evidence="11">
    <location>
        <begin position="219"/>
        <end position="428"/>
    </location>
</feature>
<evidence type="ECO:0000259" key="12">
    <source>
        <dbReference type="PROSITE" id="PS50011"/>
    </source>
</evidence>
<evidence type="ECO:0000256" key="11">
    <source>
        <dbReference type="SAM" id="MobiDB-lite"/>
    </source>
</evidence>
<dbReference type="InterPro" id="IPR003533">
    <property type="entry name" value="Doublecortin_dom"/>
</dbReference>
<evidence type="ECO:0000313" key="15">
    <source>
        <dbReference type="Proteomes" id="UP001208570"/>
    </source>
</evidence>
<keyword evidence="4" id="KW-0808">Transferase</keyword>
<feature type="region of interest" description="Disordered" evidence="11">
    <location>
        <begin position="177"/>
        <end position="207"/>
    </location>
</feature>
<dbReference type="InterPro" id="IPR036572">
    <property type="entry name" value="Doublecortin_dom_sf"/>
</dbReference>
<dbReference type="GO" id="GO:0005524">
    <property type="term" value="F:ATP binding"/>
    <property type="evidence" value="ECO:0007669"/>
    <property type="project" value="UniProtKB-UniRule"/>
</dbReference>
<comment type="caution">
    <text evidence="14">The sequence shown here is derived from an EMBL/GenBank/DDBJ whole genome shotgun (WGS) entry which is preliminary data.</text>
</comment>
<dbReference type="Pfam" id="PF00069">
    <property type="entry name" value="Pkinase"/>
    <property type="match status" value="1"/>
</dbReference>
<name>A0AAD9IUV7_9ANNE</name>
<evidence type="ECO:0000256" key="10">
    <source>
        <dbReference type="PROSITE-ProRule" id="PRU10141"/>
    </source>
</evidence>
<dbReference type="Proteomes" id="UP001208570">
    <property type="component" value="Unassembled WGS sequence"/>
</dbReference>
<keyword evidence="7 10" id="KW-0067">ATP-binding</keyword>
<comment type="similarity">
    <text evidence="1">Belongs to the protein kinase superfamily. CAMK Ser/Thr protein kinase family. CaMK subfamily.</text>
</comment>
<dbReference type="PROSITE" id="PS00107">
    <property type="entry name" value="PROTEIN_KINASE_ATP"/>
    <property type="match status" value="1"/>
</dbReference>
<feature type="domain" description="Doublecortin" evidence="13">
    <location>
        <begin position="60"/>
        <end position="146"/>
    </location>
</feature>
<evidence type="ECO:0000259" key="13">
    <source>
        <dbReference type="PROSITE" id="PS50309"/>
    </source>
</evidence>
<evidence type="ECO:0000256" key="9">
    <source>
        <dbReference type="ARBA" id="ARBA00048679"/>
    </source>
</evidence>
<dbReference type="SMART" id="SM00220">
    <property type="entry name" value="S_TKc"/>
    <property type="match status" value="1"/>
</dbReference>
<dbReference type="GO" id="GO:0035556">
    <property type="term" value="P:intracellular signal transduction"/>
    <property type="evidence" value="ECO:0007669"/>
    <property type="project" value="InterPro"/>
</dbReference>